<evidence type="ECO:0000313" key="2">
    <source>
        <dbReference type="EMBL" id="NED94529.1"/>
    </source>
</evidence>
<name>A0A6N9YI30_9ACTN</name>
<organism evidence="2 3">
    <name type="scientific">Phytoactinopolyspora alkaliphila</name>
    <dbReference type="NCBI Taxonomy" id="1783498"/>
    <lineage>
        <taxon>Bacteria</taxon>
        <taxon>Bacillati</taxon>
        <taxon>Actinomycetota</taxon>
        <taxon>Actinomycetes</taxon>
        <taxon>Jiangellales</taxon>
        <taxon>Jiangellaceae</taxon>
        <taxon>Phytoactinopolyspora</taxon>
    </lineage>
</organism>
<feature type="signal peptide" evidence="1">
    <location>
        <begin position="1"/>
        <end position="29"/>
    </location>
</feature>
<dbReference type="Proteomes" id="UP000469185">
    <property type="component" value="Unassembled WGS sequence"/>
</dbReference>
<dbReference type="RefSeq" id="WP_163816394.1">
    <property type="nucleotide sequence ID" value="NZ_JAAGOB010000002.1"/>
</dbReference>
<accession>A0A6N9YI30</accession>
<gene>
    <name evidence="2" type="ORF">G1H11_04310</name>
</gene>
<protein>
    <recommendedName>
        <fullName evidence="4">DUF4825 domain-containing protein</fullName>
    </recommendedName>
</protein>
<feature type="chain" id="PRO_5026711171" description="DUF4825 domain-containing protein" evidence="1">
    <location>
        <begin position="30"/>
        <end position="178"/>
    </location>
</feature>
<reference evidence="2 3" key="1">
    <citation type="submission" date="2020-02" db="EMBL/GenBank/DDBJ databases">
        <authorList>
            <person name="Li X.-J."/>
            <person name="Feng X.-M."/>
        </authorList>
    </citation>
    <scope>NUCLEOTIDE SEQUENCE [LARGE SCALE GENOMIC DNA]</scope>
    <source>
        <strain evidence="2 3">CGMCC 4.7225</strain>
    </source>
</reference>
<dbReference type="PROSITE" id="PS51257">
    <property type="entry name" value="PROKAR_LIPOPROTEIN"/>
    <property type="match status" value="1"/>
</dbReference>
<keyword evidence="1" id="KW-0732">Signal</keyword>
<evidence type="ECO:0008006" key="4">
    <source>
        <dbReference type="Google" id="ProtNLM"/>
    </source>
</evidence>
<proteinExistence type="predicted"/>
<evidence type="ECO:0000256" key="1">
    <source>
        <dbReference type="SAM" id="SignalP"/>
    </source>
</evidence>
<sequence>MRFARPSLSTTALSSAALVSLLLAGCGSGDDTPEGWTMIDDESSGIAVAMPENVDPQEQEAPTSDGGTMTTRSYFVVREGVEMGFNVLDLDGGTYDLEAGLEGTAAAIEGEIASREPITVDGYDGVEAEVIFQDDFVAVFQLILLDDHVLQPMVSTEQDNRSTGDEYFSQLVDSIDLG</sequence>
<evidence type="ECO:0000313" key="3">
    <source>
        <dbReference type="Proteomes" id="UP000469185"/>
    </source>
</evidence>
<dbReference type="AlphaFoldDB" id="A0A6N9YI30"/>
<comment type="caution">
    <text evidence="2">The sequence shown here is derived from an EMBL/GenBank/DDBJ whole genome shotgun (WGS) entry which is preliminary data.</text>
</comment>
<keyword evidence="3" id="KW-1185">Reference proteome</keyword>
<dbReference type="EMBL" id="JAAGOB010000002">
    <property type="protein sequence ID" value="NED94529.1"/>
    <property type="molecule type" value="Genomic_DNA"/>
</dbReference>